<accession>A0AAW0XUQ9</accession>
<feature type="compositionally biased region" description="Basic and acidic residues" evidence="2">
    <location>
        <begin position="159"/>
        <end position="177"/>
    </location>
</feature>
<dbReference type="GO" id="GO:0097539">
    <property type="term" value="C:ciliary transition fiber"/>
    <property type="evidence" value="ECO:0007669"/>
    <property type="project" value="InterPro"/>
</dbReference>
<evidence type="ECO:0000256" key="2">
    <source>
        <dbReference type="SAM" id="MobiDB-lite"/>
    </source>
</evidence>
<keyword evidence="1" id="KW-0175">Coiled coil</keyword>
<feature type="compositionally biased region" description="Polar residues" evidence="2">
    <location>
        <begin position="451"/>
        <end position="460"/>
    </location>
</feature>
<feature type="region of interest" description="Disordered" evidence="2">
    <location>
        <begin position="43"/>
        <end position="244"/>
    </location>
</feature>
<gene>
    <name evidence="4" type="ORF">OTU49_001127</name>
</gene>
<feature type="coiled-coil region" evidence="1">
    <location>
        <begin position="607"/>
        <end position="641"/>
    </location>
</feature>
<dbReference type="AlphaFoldDB" id="A0AAW0XUQ9"/>
<evidence type="ECO:0000256" key="1">
    <source>
        <dbReference type="SAM" id="Coils"/>
    </source>
</evidence>
<evidence type="ECO:0000313" key="4">
    <source>
        <dbReference type="EMBL" id="KAK8743551.1"/>
    </source>
</evidence>
<feature type="region of interest" description="Disordered" evidence="2">
    <location>
        <begin position="1"/>
        <end position="21"/>
    </location>
</feature>
<feature type="coiled-coil region" evidence="1">
    <location>
        <begin position="783"/>
        <end position="828"/>
    </location>
</feature>
<comment type="caution">
    <text evidence="4">The sequence shown here is derived from an EMBL/GenBank/DDBJ whole genome shotgun (WGS) entry which is preliminary data.</text>
</comment>
<dbReference type="GO" id="GO:0005814">
    <property type="term" value="C:centriole"/>
    <property type="evidence" value="ECO:0007669"/>
    <property type="project" value="TreeGrafter"/>
</dbReference>
<name>A0AAW0XUQ9_CHEQU</name>
<dbReference type="Pfam" id="PF21007">
    <property type="entry name" value="FBF1"/>
    <property type="match status" value="1"/>
</dbReference>
<feature type="coiled-coil region" evidence="1">
    <location>
        <begin position="947"/>
        <end position="1058"/>
    </location>
</feature>
<dbReference type="PANTHER" id="PTHR33689:SF1">
    <property type="entry name" value="FAS-BINDING FACTOR 1"/>
    <property type="match status" value="1"/>
</dbReference>
<feature type="compositionally biased region" description="Basic and acidic residues" evidence="2">
    <location>
        <begin position="125"/>
        <end position="140"/>
    </location>
</feature>
<dbReference type="GO" id="GO:0036064">
    <property type="term" value="C:ciliary basal body"/>
    <property type="evidence" value="ECO:0007669"/>
    <property type="project" value="TreeGrafter"/>
</dbReference>
<reference evidence="4 5" key="1">
    <citation type="journal article" date="2024" name="BMC Genomics">
        <title>Genome assembly of redclaw crayfish (Cherax quadricarinatus) provides insights into its immune adaptation and hypoxia tolerance.</title>
        <authorList>
            <person name="Liu Z."/>
            <person name="Zheng J."/>
            <person name="Li H."/>
            <person name="Fang K."/>
            <person name="Wang S."/>
            <person name="He J."/>
            <person name="Zhou D."/>
            <person name="Weng S."/>
            <person name="Chi M."/>
            <person name="Gu Z."/>
            <person name="He J."/>
            <person name="Li F."/>
            <person name="Wang M."/>
        </authorList>
    </citation>
    <scope>NUCLEOTIDE SEQUENCE [LARGE SCALE GENOMIC DNA]</scope>
    <source>
        <strain evidence="4">ZL_2023a</strain>
    </source>
</reference>
<feature type="compositionally biased region" description="Polar residues" evidence="2">
    <location>
        <begin position="377"/>
        <end position="386"/>
    </location>
</feature>
<feature type="compositionally biased region" description="Basic and acidic residues" evidence="2">
    <location>
        <begin position="343"/>
        <end position="359"/>
    </location>
</feature>
<organism evidence="4 5">
    <name type="scientific">Cherax quadricarinatus</name>
    <name type="common">Australian red claw crayfish</name>
    <dbReference type="NCBI Taxonomy" id="27406"/>
    <lineage>
        <taxon>Eukaryota</taxon>
        <taxon>Metazoa</taxon>
        <taxon>Ecdysozoa</taxon>
        <taxon>Arthropoda</taxon>
        <taxon>Crustacea</taxon>
        <taxon>Multicrustacea</taxon>
        <taxon>Malacostraca</taxon>
        <taxon>Eumalacostraca</taxon>
        <taxon>Eucarida</taxon>
        <taxon>Decapoda</taxon>
        <taxon>Pleocyemata</taxon>
        <taxon>Astacidea</taxon>
        <taxon>Parastacoidea</taxon>
        <taxon>Parastacidae</taxon>
        <taxon>Cherax</taxon>
    </lineage>
</organism>
<dbReference type="GO" id="GO:0060271">
    <property type="term" value="P:cilium assembly"/>
    <property type="evidence" value="ECO:0007669"/>
    <property type="project" value="InterPro"/>
</dbReference>
<feature type="compositionally biased region" description="Polar residues" evidence="2">
    <location>
        <begin position="420"/>
        <end position="430"/>
    </location>
</feature>
<evidence type="ECO:0000313" key="5">
    <source>
        <dbReference type="Proteomes" id="UP001445076"/>
    </source>
</evidence>
<dbReference type="GO" id="GO:0090162">
    <property type="term" value="P:establishment of epithelial cell polarity"/>
    <property type="evidence" value="ECO:0007669"/>
    <property type="project" value="InterPro"/>
</dbReference>
<dbReference type="InterPro" id="IPR033561">
    <property type="entry name" value="FBF1"/>
</dbReference>
<feature type="region of interest" description="Disordered" evidence="2">
    <location>
        <begin position="271"/>
        <end position="460"/>
    </location>
</feature>
<evidence type="ECO:0000259" key="3">
    <source>
        <dbReference type="Pfam" id="PF21007"/>
    </source>
</evidence>
<feature type="compositionally biased region" description="Low complexity" evidence="2">
    <location>
        <begin position="433"/>
        <end position="450"/>
    </location>
</feature>
<feature type="domain" description="Fas-binding factor 1 C-terminal" evidence="3">
    <location>
        <begin position="618"/>
        <end position="1056"/>
    </location>
</feature>
<dbReference type="PANTHER" id="PTHR33689">
    <property type="entry name" value="FAS-BINDING FACTOR 1"/>
    <property type="match status" value="1"/>
</dbReference>
<feature type="compositionally biased region" description="Basic and acidic residues" evidence="2">
    <location>
        <begin position="52"/>
        <end position="72"/>
    </location>
</feature>
<feature type="compositionally biased region" description="Low complexity" evidence="2">
    <location>
        <begin position="1"/>
        <end position="17"/>
    </location>
</feature>
<feature type="compositionally biased region" description="Basic and acidic residues" evidence="2">
    <location>
        <begin position="271"/>
        <end position="284"/>
    </location>
</feature>
<protein>
    <recommendedName>
        <fullName evidence="3">Fas-binding factor 1 C-terminal domain-containing protein</fullName>
    </recommendedName>
</protein>
<feature type="coiled-coil region" evidence="1">
    <location>
        <begin position="531"/>
        <end position="580"/>
    </location>
</feature>
<dbReference type="InterPro" id="IPR049390">
    <property type="entry name" value="FBF1_C"/>
</dbReference>
<sequence>MSDFDVSSSDSEPVSDVNPEEMARLMADLDDIDSDLFKGNLKSSAKVTGGRTDPKIQDGKQSSRQENMDKKPVTPAKPSGKASDDDSDDWDADDLLHSDEIRPRGQLAKNPDLSDKLKSSSGKASDSRKKDENDIDESTKKAASKSKLMADLFNDNSEDVTKESKMTKSPKKDKSKLMNDLFGGADDSSPDKFEISAAKTTARRGTAKKVQDDDLFDDGDDLLGGLESKQKPGSGKDPVKGGSFLDSLLKKSSAETPKKMKEKSLDFVLDDKYKKTGKDTKEENVNFGDYKPSAAKLDSPKRRTPKKSVANDNFDLFSDNEARRRNPRSAPQRKTFEVDDDDILKNVRSRKDGSKESSKDAIPSAPSSNKKIKETAKSPTKNQNKNDWLFGDSGSVAEFANKNMDDTPITASIDQDDSVTKPSPSKNQDWLGSLLSSNKKSPSVSKKVTSQDNSASAAPSVALSNSVAVTASPSVHIADTGQGSVAPTTHSVQVSSAPSTFSVPAPVPTMLSLTPTVEVGHLSSELEHQFMKQQQEAHAQAAAIAAQLQQNQNQLQMHVAQQLQQQQQQHMVDLMKKQQEAALMRCKDAVSTVPLNTSIQLNNSENHQKVEIDLRAAEVEVEKLKTELNLLRKQHAEEVALLEEGHRRTMEVEKEVWDRVEKRLREERDSLLSDFQMKMSLVQEEKENLASSYESQLASIKSEWSQAVERTKELYSGMIERMKEEHNAALERISQLKELELKAVISASGQVREVETVMTQLENNTSNLSELTASINIRHDSALELTQRALKMKEKQLQEFEAQLAASRAESENERSRLNTLIQRLESTLMLQGSEVEKERWRLAQERMKIEMERQAMVEERRHLQTSTETERQNLATARESLMAEHRSLLQSVNQQKQELASQQAYINIQQKLAHVSTLQTNINGGTMTQMDVAAEMNALKEEHRCLREKITAVNCHEQQLNEEEARVEQLKLQLEQEKAKLKLNQDILVQEKMFMAQTQKEIEETRKEVDVIRHEQEIKFNQITSQTRALHMHQERIENENLKLEQLKEEVIRLSKLGLCATCRTKGAGEFLLERLKPQNGRLPGDGGEGHISSSLKVENHNINMSPASVLARLAAARGHENVEREKRLLQISCMESS</sequence>
<feature type="coiled-coil region" evidence="1">
    <location>
        <begin position="683"/>
        <end position="739"/>
    </location>
</feature>
<feature type="compositionally biased region" description="Basic and acidic residues" evidence="2">
    <location>
        <begin position="94"/>
        <end position="103"/>
    </location>
</feature>
<keyword evidence="5" id="KW-1185">Reference proteome</keyword>
<proteinExistence type="predicted"/>
<dbReference type="Proteomes" id="UP001445076">
    <property type="component" value="Unassembled WGS sequence"/>
</dbReference>
<dbReference type="EMBL" id="JARKIK010000024">
    <property type="protein sequence ID" value="KAK8743551.1"/>
    <property type="molecule type" value="Genomic_DNA"/>
</dbReference>